<dbReference type="AlphaFoldDB" id="A0A839E2G6"/>
<gene>
    <name evidence="2" type="ORF">FHX42_004634</name>
</gene>
<feature type="signal peptide" evidence="1">
    <location>
        <begin position="1"/>
        <end position="20"/>
    </location>
</feature>
<evidence type="ECO:0000313" key="2">
    <source>
        <dbReference type="EMBL" id="MBA8827250.1"/>
    </source>
</evidence>
<dbReference type="Proteomes" id="UP000569329">
    <property type="component" value="Unassembled WGS sequence"/>
</dbReference>
<comment type="caution">
    <text evidence="2">The sequence shown here is derived from an EMBL/GenBank/DDBJ whole genome shotgun (WGS) entry which is preliminary data.</text>
</comment>
<feature type="chain" id="PRO_5038425052" description="Lipoprotein" evidence="1">
    <location>
        <begin position="21"/>
        <end position="147"/>
    </location>
</feature>
<reference evidence="2 3" key="1">
    <citation type="submission" date="2020-07" db="EMBL/GenBank/DDBJ databases">
        <title>Sequencing the genomes of 1000 actinobacteria strains.</title>
        <authorList>
            <person name="Klenk H.-P."/>
        </authorList>
    </citation>
    <scope>NUCLEOTIDE SEQUENCE [LARGE SCALE GENOMIC DNA]</scope>
    <source>
        <strain evidence="2 3">DSM 45975</strain>
    </source>
</reference>
<evidence type="ECO:0008006" key="4">
    <source>
        <dbReference type="Google" id="ProtNLM"/>
    </source>
</evidence>
<dbReference type="PROSITE" id="PS51257">
    <property type="entry name" value="PROKAR_LIPOPROTEIN"/>
    <property type="match status" value="1"/>
</dbReference>
<keyword evidence="3" id="KW-1185">Reference proteome</keyword>
<keyword evidence="1" id="KW-0732">Signal</keyword>
<sequence length="147" mass="15949">MARSSSSRRLLAGLVSVVLASGCSVGAQHSGEEDQLRLARRYFHDNNAAARRGPAAQQEFLRRTQHPDYSADVCDLGAMTVTLDPVLSTLRPDPTFSPGDITPRGEIWVVAVEVTVRRSGVVSAHQVGSQHLVHLNERVYGFTPCPS</sequence>
<evidence type="ECO:0000256" key="1">
    <source>
        <dbReference type="SAM" id="SignalP"/>
    </source>
</evidence>
<protein>
    <recommendedName>
        <fullName evidence="4">Lipoprotein</fullName>
    </recommendedName>
</protein>
<organism evidence="2 3">
    <name type="scientific">Halosaccharopolyspora lacisalsi</name>
    <dbReference type="NCBI Taxonomy" id="1000566"/>
    <lineage>
        <taxon>Bacteria</taxon>
        <taxon>Bacillati</taxon>
        <taxon>Actinomycetota</taxon>
        <taxon>Actinomycetes</taxon>
        <taxon>Pseudonocardiales</taxon>
        <taxon>Pseudonocardiaceae</taxon>
        <taxon>Halosaccharopolyspora</taxon>
    </lineage>
</organism>
<evidence type="ECO:0000313" key="3">
    <source>
        <dbReference type="Proteomes" id="UP000569329"/>
    </source>
</evidence>
<proteinExistence type="predicted"/>
<name>A0A839E2G6_9PSEU</name>
<dbReference type="RefSeq" id="WP_328796666.1">
    <property type="nucleotide sequence ID" value="NZ_JACGWZ010000007.1"/>
</dbReference>
<accession>A0A839E2G6</accession>
<dbReference type="EMBL" id="JACGWZ010000007">
    <property type="protein sequence ID" value="MBA8827250.1"/>
    <property type="molecule type" value="Genomic_DNA"/>
</dbReference>